<keyword evidence="2" id="KW-0810">Translation regulation</keyword>
<protein>
    <recommendedName>
        <fullName evidence="2">Ribosomal silencing factor RsfS</fullName>
    </recommendedName>
</protein>
<dbReference type="Proteomes" id="UP000189437">
    <property type="component" value="Unassembled WGS sequence"/>
</dbReference>
<dbReference type="STRING" id="1908258.BKK48_00385"/>
<evidence type="ECO:0000256" key="1">
    <source>
        <dbReference type="ARBA" id="ARBA00010574"/>
    </source>
</evidence>
<dbReference type="EMBL" id="MLHH01000002">
    <property type="protein sequence ID" value="OOF37729.1"/>
    <property type="molecule type" value="Genomic_DNA"/>
</dbReference>
<comment type="caution">
    <text evidence="3">The sequence shown here is derived from an EMBL/GenBank/DDBJ whole genome shotgun (WGS) entry which is preliminary data.</text>
</comment>
<dbReference type="RefSeq" id="WP_077420501.1">
    <property type="nucleotide sequence ID" value="NZ_MLHH01000002.1"/>
</dbReference>
<comment type="subunit">
    <text evidence="2">Interacts with ribosomal protein uL14 (rplN).</text>
</comment>
<comment type="similarity">
    <text evidence="1 2">Belongs to the Iojap/RsfS family.</text>
</comment>
<sequence>MSLVKFIIDTLEGLKGSDIVHFDVRGKSSITENMVICTGTSSRQVAAMADNLIAECKKAGIETFGEEGKNTADWIVVDLGQTIVHIMQRDARELYQLEKLWA</sequence>
<organism evidence="3 4">
    <name type="scientific">Rodentibacter heidelbergensis</name>
    <dbReference type="NCBI Taxonomy" id="1908258"/>
    <lineage>
        <taxon>Bacteria</taxon>
        <taxon>Pseudomonadati</taxon>
        <taxon>Pseudomonadota</taxon>
        <taxon>Gammaproteobacteria</taxon>
        <taxon>Pasteurellales</taxon>
        <taxon>Pasteurellaceae</taxon>
        <taxon>Rodentibacter</taxon>
    </lineage>
</organism>
<dbReference type="InterPro" id="IPR043519">
    <property type="entry name" value="NT_sf"/>
</dbReference>
<name>A0A1V3ICZ8_9PAST</name>
<proteinExistence type="inferred from homology"/>
<comment type="function">
    <text evidence="2">Functions as a ribosomal silencing factor. Interacts with ribosomal protein uL14 (rplN), blocking formation of intersubunit bridge B8. Prevents association of the 30S and 50S ribosomal subunits and the formation of functional ribosomes, thus repressing translation.</text>
</comment>
<keyword evidence="4" id="KW-1185">Reference proteome</keyword>
<keyword evidence="2" id="KW-0678">Repressor</keyword>
<dbReference type="Pfam" id="PF02410">
    <property type="entry name" value="RsfS"/>
    <property type="match status" value="1"/>
</dbReference>
<reference evidence="3 4" key="1">
    <citation type="submission" date="2016-10" db="EMBL/GenBank/DDBJ databases">
        <title>Rodentibacter gen. nov. and new species.</title>
        <authorList>
            <person name="Christensen H."/>
        </authorList>
    </citation>
    <scope>NUCLEOTIDE SEQUENCE [LARGE SCALE GENOMIC DNA]</scope>
    <source>
        <strain evidence="3 4">Ac69</strain>
    </source>
</reference>
<evidence type="ECO:0000256" key="2">
    <source>
        <dbReference type="HAMAP-Rule" id="MF_01477"/>
    </source>
</evidence>
<dbReference type="HAMAP" id="MF_01477">
    <property type="entry name" value="Iojap_RsfS"/>
    <property type="match status" value="1"/>
</dbReference>
<keyword evidence="2" id="KW-0963">Cytoplasm</keyword>
<dbReference type="OrthoDB" id="9793681at2"/>
<evidence type="ECO:0000313" key="4">
    <source>
        <dbReference type="Proteomes" id="UP000189437"/>
    </source>
</evidence>
<dbReference type="GO" id="GO:0090071">
    <property type="term" value="P:negative regulation of ribosome biogenesis"/>
    <property type="evidence" value="ECO:0007669"/>
    <property type="project" value="UniProtKB-UniRule"/>
</dbReference>
<evidence type="ECO:0000313" key="3">
    <source>
        <dbReference type="EMBL" id="OOF37729.1"/>
    </source>
</evidence>
<dbReference type="SUPFAM" id="SSF81301">
    <property type="entry name" value="Nucleotidyltransferase"/>
    <property type="match status" value="1"/>
</dbReference>
<gene>
    <name evidence="2" type="primary">rsfS</name>
    <name evidence="3" type="ORF">BKK48_00385</name>
</gene>
<dbReference type="AlphaFoldDB" id="A0A1V3ICZ8"/>
<dbReference type="GO" id="GO:0017148">
    <property type="term" value="P:negative regulation of translation"/>
    <property type="evidence" value="ECO:0007669"/>
    <property type="project" value="UniProtKB-UniRule"/>
</dbReference>
<comment type="subcellular location">
    <subcellularLocation>
        <location evidence="2">Cytoplasm</location>
    </subcellularLocation>
</comment>
<dbReference type="GO" id="GO:0005737">
    <property type="term" value="C:cytoplasm"/>
    <property type="evidence" value="ECO:0007669"/>
    <property type="project" value="UniProtKB-SubCell"/>
</dbReference>
<dbReference type="NCBIfam" id="TIGR00090">
    <property type="entry name" value="rsfS_iojap_ybeB"/>
    <property type="match status" value="1"/>
</dbReference>
<dbReference type="Gene3D" id="3.30.460.10">
    <property type="entry name" value="Beta Polymerase, domain 2"/>
    <property type="match status" value="1"/>
</dbReference>
<dbReference type="PANTHER" id="PTHR21043">
    <property type="entry name" value="IOJAP SUPERFAMILY ORTHOLOG"/>
    <property type="match status" value="1"/>
</dbReference>
<dbReference type="GO" id="GO:0043023">
    <property type="term" value="F:ribosomal large subunit binding"/>
    <property type="evidence" value="ECO:0007669"/>
    <property type="project" value="TreeGrafter"/>
</dbReference>
<dbReference type="InterPro" id="IPR004394">
    <property type="entry name" value="Iojap/RsfS/C7orf30"/>
</dbReference>
<dbReference type="PANTHER" id="PTHR21043:SF0">
    <property type="entry name" value="MITOCHONDRIAL ASSEMBLY OF RIBOSOMAL LARGE SUBUNIT PROTEIN 1"/>
    <property type="match status" value="1"/>
</dbReference>
<accession>A0A1V3ICZ8</accession>
<dbReference type="GO" id="GO:0042256">
    <property type="term" value="P:cytosolic ribosome assembly"/>
    <property type="evidence" value="ECO:0007669"/>
    <property type="project" value="UniProtKB-UniRule"/>
</dbReference>